<reference evidence="4" key="1">
    <citation type="journal article" date="2014" name="Int. J. Syst. Evol. Microbiol.">
        <title>Complete genome sequence of Corynebacterium casei LMG S-19264T (=DSM 44701T), isolated from a smear-ripened cheese.</title>
        <authorList>
            <consortium name="US DOE Joint Genome Institute (JGI-PGF)"/>
            <person name="Walter F."/>
            <person name="Albersmeier A."/>
            <person name="Kalinowski J."/>
            <person name="Ruckert C."/>
        </authorList>
    </citation>
    <scope>NUCLEOTIDE SEQUENCE</scope>
    <source>
        <strain evidence="4">CGMCC 1.15254</strain>
    </source>
</reference>
<dbReference type="Proteomes" id="UP000632498">
    <property type="component" value="Unassembled WGS sequence"/>
</dbReference>
<dbReference type="InterPro" id="IPR000644">
    <property type="entry name" value="CBS_dom"/>
</dbReference>
<dbReference type="Gene3D" id="3.90.1280.20">
    <property type="match status" value="1"/>
</dbReference>
<gene>
    <name evidence="4" type="ORF">GCM10011332_17330</name>
</gene>
<evidence type="ECO:0000259" key="3">
    <source>
        <dbReference type="PROSITE" id="PS51371"/>
    </source>
</evidence>
<evidence type="ECO:0000313" key="5">
    <source>
        <dbReference type="Proteomes" id="UP000632498"/>
    </source>
</evidence>
<organism evidence="4 5">
    <name type="scientific">Terasakiella brassicae</name>
    <dbReference type="NCBI Taxonomy" id="1634917"/>
    <lineage>
        <taxon>Bacteria</taxon>
        <taxon>Pseudomonadati</taxon>
        <taxon>Pseudomonadota</taxon>
        <taxon>Alphaproteobacteria</taxon>
        <taxon>Rhodospirillales</taxon>
        <taxon>Terasakiellaceae</taxon>
        <taxon>Terasakiella</taxon>
    </lineage>
</organism>
<dbReference type="PROSITE" id="PS51371">
    <property type="entry name" value="CBS"/>
    <property type="match status" value="2"/>
</dbReference>
<name>A0A917BZX6_9PROT</name>
<dbReference type="InterPro" id="IPR005105">
    <property type="entry name" value="GlnD_Uridyltrans_N"/>
</dbReference>
<dbReference type="SUPFAM" id="SSF81301">
    <property type="entry name" value="Nucleotidyltransferase"/>
    <property type="match status" value="1"/>
</dbReference>
<dbReference type="SMART" id="SM00116">
    <property type="entry name" value="CBS"/>
    <property type="match status" value="2"/>
</dbReference>
<evidence type="ECO:0000256" key="1">
    <source>
        <dbReference type="ARBA" id="ARBA00023122"/>
    </source>
</evidence>
<accession>A0A917BZX6</accession>
<comment type="caution">
    <text evidence="4">The sequence shown here is derived from an EMBL/GenBank/DDBJ whole genome shotgun (WGS) entry which is preliminary data.</text>
</comment>
<keyword evidence="1 2" id="KW-0129">CBS domain</keyword>
<feature type="domain" description="CBS" evidence="3">
    <location>
        <begin position="65"/>
        <end position="125"/>
    </location>
</feature>
<dbReference type="InterPro" id="IPR018821">
    <property type="entry name" value="DUF294_put_nucleoTrafse_sb-bd"/>
</dbReference>
<dbReference type="InterPro" id="IPR043519">
    <property type="entry name" value="NT_sf"/>
</dbReference>
<proteinExistence type="predicted"/>
<protein>
    <recommendedName>
        <fullName evidence="3">CBS domain-containing protein</fullName>
    </recommendedName>
</protein>
<dbReference type="CDD" id="cd02205">
    <property type="entry name" value="CBS_pair_SF"/>
    <property type="match status" value="1"/>
</dbReference>
<dbReference type="PANTHER" id="PTHR43080">
    <property type="entry name" value="CBS DOMAIN-CONTAINING PROTEIN CBSX3, MITOCHONDRIAL"/>
    <property type="match status" value="1"/>
</dbReference>
<dbReference type="PANTHER" id="PTHR43080:SF2">
    <property type="entry name" value="CBS DOMAIN-CONTAINING PROTEIN"/>
    <property type="match status" value="1"/>
</dbReference>
<evidence type="ECO:0000256" key="2">
    <source>
        <dbReference type="PROSITE-ProRule" id="PRU00703"/>
    </source>
</evidence>
<dbReference type="AlphaFoldDB" id="A0A917BZX6"/>
<dbReference type="Pfam" id="PF00571">
    <property type="entry name" value="CBS"/>
    <property type="match status" value="2"/>
</dbReference>
<dbReference type="SUPFAM" id="SSF54631">
    <property type="entry name" value="CBS-domain pair"/>
    <property type="match status" value="1"/>
</dbReference>
<keyword evidence="5" id="KW-1185">Reference proteome</keyword>
<dbReference type="InterPro" id="IPR051257">
    <property type="entry name" value="Diverse_CBS-Domain"/>
</dbReference>
<dbReference type="GO" id="GO:0008773">
    <property type="term" value="F:[protein-PII] uridylyltransferase activity"/>
    <property type="evidence" value="ECO:0007669"/>
    <property type="project" value="InterPro"/>
</dbReference>
<dbReference type="InterPro" id="IPR046342">
    <property type="entry name" value="CBS_dom_sf"/>
</dbReference>
<dbReference type="EMBL" id="BMHV01000010">
    <property type="protein sequence ID" value="GGF63846.1"/>
    <property type="molecule type" value="Genomic_DNA"/>
</dbReference>
<feature type="domain" description="CBS" evidence="3">
    <location>
        <begin position="1"/>
        <end position="60"/>
    </location>
</feature>
<evidence type="ECO:0000313" key="4">
    <source>
        <dbReference type="EMBL" id="GGF63846.1"/>
    </source>
</evidence>
<dbReference type="Pfam" id="PF03445">
    <property type="entry name" value="DUF294"/>
    <property type="match status" value="1"/>
</dbReference>
<dbReference type="CDD" id="cd05401">
    <property type="entry name" value="NT_GlnE_GlnD_like"/>
    <property type="match status" value="1"/>
</dbReference>
<dbReference type="Gene3D" id="3.10.580.10">
    <property type="entry name" value="CBS-domain"/>
    <property type="match status" value="1"/>
</dbReference>
<reference evidence="4" key="2">
    <citation type="submission" date="2020-09" db="EMBL/GenBank/DDBJ databases">
        <authorList>
            <person name="Sun Q."/>
            <person name="Zhou Y."/>
        </authorList>
    </citation>
    <scope>NUCLEOTIDE SEQUENCE</scope>
    <source>
        <strain evidence="4">CGMCC 1.15254</strain>
    </source>
</reference>
<sequence>MHPAKVCVPFGTTCAAAIARMTEEKQPCCIVIDGYGKIAGLVRTQDILEKILFKLGPQTLIEDVMDDKALTVFEGEYLYHAIARMRRRHVDEIIVVDQAKQPLGIISYREAVEAAASRLIQHIDRLGGEGNLDSLRGVKAAQVEIARDLFDDNVSAAYIQHLLSHVNNDIVARIITMNLAHMEAEGWGTPPVEFCVIVMGSGGRGENYLSPDQDNGFILDNYPDEDHGRVDQFFRELAARMCNDLNEIGFPYCKGYVMASNPLWRKSLSQWVEQVRLWGRKRNAAALRLADIFFDFQPVWGRLDLAHDLRQNVLKMVRENNFFLQEMYRAQADHSVGLGLFGRLAPDPDVQSQHKMIDLKYRGSLPLVEGIRLLSLRHALEVTSTEDRIEKLHNAGVLSDTEADYLGSAFAFLVHILLKRQVMDYRNGVLASRFVRFKDLSKRERENLRNALRHIEAFRKRLKAEFTGDVF</sequence>
<dbReference type="Pfam" id="PF10335">
    <property type="entry name" value="DUF294_C"/>
    <property type="match status" value="1"/>
</dbReference>